<evidence type="ECO:0000313" key="2">
    <source>
        <dbReference type="EMBL" id="JAC28078.1"/>
    </source>
</evidence>
<feature type="signal peptide" evidence="1">
    <location>
        <begin position="1"/>
        <end position="28"/>
    </location>
</feature>
<organism evidence="2">
    <name type="scientific">Amblyomma triste</name>
    <name type="common">Neotropical tick</name>
    <dbReference type="NCBI Taxonomy" id="251400"/>
    <lineage>
        <taxon>Eukaryota</taxon>
        <taxon>Metazoa</taxon>
        <taxon>Ecdysozoa</taxon>
        <taxon>Arthropoda</taxon>
        <taxon>Chelicerata</taxon>
        <taxon>Arachnida</taxon>
        <taxon>Acari</taxon>
        <taxon>Parasitiformes</taxon>
        <taxon>Ixodida</taxon>
        <taxon>Ixodoidea</taxon>
        <taxon>Ixodidae</taxon>
        <taxon>Amblyomminae</taxon>
        <taxon>Amblyomma</taxon>
    </lineage>
</organism>
<keyword evidence="1" id="KW-0732">Signal</keyword>
<dbReference type="AlphaFoldDB" id="A0A023G5D6"/>
<reference evidence="2" key="1">
    <citation type="submission" date="2014-03" db="EMBL/GenBank/DDBJ databases">
        <title>The sialotranscriptome of Amblyomma triste, Amblyomma parvum and Amblyomma cajennense ticks, uncovered by 454-based RNA-seq.</title>
        <authorList>
            <person name="Garcia G.R."/>
            <person name="Gardinassi L.G."/>
            <person name="Ribeiro J.M."/>
            <person name="Anatriello E."/>
            <person name="Ferreira B.R."/>
            <person name="Moreira H.N."/>
            <person name="Mafra C."/>
            <person name="Olegario M.M."/>
            <person name="Szabo P.J."/>
            <person name="Miranda-Santos I.K."/>
            <person name="Maruyama S.R."/>
        </authorList>
    </citation>
    <scope>NUCLEOTIDE SEQUENCE</scope>
    <source>
        <strain evidence="2">Mato Grasso do Sul</strain>
        <tissue evidence="2">Salivary glands</tissue>
    </source>
</reference>
<name>A0A023G5D6_AMBTT</name>
<proteinExistence type="evidence at transcript level"/>
<evidence type="ECO:0000256" key="1">
    <source>
        <dbReference type="SAM" id="SignalP"/>
    </source>
</evidence>
<dbReference type="EMBL" id="GBBM01007340">
    <property type="protein sequence ID" value="JAC28078.1"/>
    <property type="molecule type" value="mRNA"/>
</dbReference>
<sequence length="194" mass="22117">MDPSKHLRHSVISIVTLLIAVTVPFVHAQDCQENPQSCDGKQILSNYVWINDVATSYRENPSNCDRYQRISLSEDGKKAQYIFVYTERGGDKNPIKDTCTIEVVSEGVIDITCKDFLPTVYHVTLDYVNGNYCFVGHTNVGENAPTQYYFLFTNPDSNDEEYKSCYNKLQEYTGGNFISLRDDEKCKNVPPKIE</sequence>
<feature type="chain" id="PRO_5001516505" evidence="1">
    <location>
        <begin position="29"/>
        <end position="194"/>
    </location>
</feature>
<accession>A0A023G5D6</accession>
<protein>
    <submittedName>
        <fullName evidence="2">Putative secreted protein</fullName>
    </submittedName>
</protein>